<organism evidence="2 3">
    <name type="scientific">Chlamydomonas incerta</name>
    <dbReference type="NCBI Taxonomy" id="51695"/>
    <lineage>
        <taxon>Eukaryota</taxon>
        <taxon>Viridiplantae</taxon>
        <taxon>Chlorophyta</taxon>
        <taxon>core chlorophytes</taxon>
        <taxon>Chlorophyceae</taxon>
        <taxon>CS clade</taxon>
        <taxon>Chlamydomonadales</taxon>
        <taxon>Chlamydomonadaceae</taxon>
        <taxon>Chlamydomonas</taxon>
    </lineage>
</organism>
<feature type="compositionally biased region" description="Low complexity" evidence="1">
    <location>
        <begin position="21"/>
        <end position="32"/>
    </location>
</feature>
<comment type="caution">
    <text evidence="2">The sequence shown here is derived from an EMBL/GenBank/DDBJ whole genome shotgun (WGS) entry which is preliminary data.</text>
</comment>
<dbReference type="PANTHER" id="PTHR23330:SF9">
    <property type="entry name" value="PROLINE-RICH PROTEIN 11"/>
    <property type="match status" value="1"/>
</dbReference>
<feature type="compositionally biased region" description="Gly residues" evidence="1">
    <location>
        <begin position="1282"/>
        <end position="1302"/>
    </location>
</feature>
<feature type="compositionally biased region" description="Low complexity" evidence="1">
    <location>
        <begin position="1266"/>
        <end position="1281"/>
    </location>
</feature>
<dbReference type="OrthoDB" id="10653521at2759"/>
<feature type="region of interest" description="Disordered" evidence="1">
    <location>
        <begin position="1179"/>
        <end position="1305"/>
    </location>
</feature>
<dbReference type="Proteomes" id="UP000650467">
    <property type="component" value="Unassembled WGS sequence"/>
</dbReference>
<reference evidence="2" key="1">
    <citation type="journal article" date="2020" name="bioRxiv">
        <title>Comparative genomics of Chlamydomonas.</title>
        <authorList>
            <person name="Craig R.J."/>
            <person name="Hasan A.R."/>
            <person name="Ness R.W."/>
            <person name="Keightley P.D."/>
        </authorList>
    </citation>
    <scope>NUCLEOTIDE SEQUENCE</scope>
    <source>
        <strain evidence="2">SAG 7.73</strain>
    </source>
</reference>
<evidence type="ECO:0000313" key="3">
    <source>
        <dbReference type="Proteomes" id="UP000650467"/>
    </source>
</evidence>
<dbReference type="PANTHER" id="PTHR23330">
    <property type="entry name" value="P300 TRANSCRIPTIONAL COFACTOR JMY-RELATED"/>
    <property type="match status" value="1"/>
</dbReference>
<name>A0A835W9T7_CHLIN</name>
<keyword evidence="3" id="KW-1185">Reference proteome</keyword>
<evidence type="ECO:0000313" key="2">
    <source>
        <dbReference type="EMBL" id="KAG2442391.1"/>
    </source>
</evidence>
<gene>
    <name evidence="2" type="ORF">HXX76_002477</name>
</gene>
<feature type="region of interest" description="Disordered" evidence="1">
    <location>
        <begin position="21"/>
        <end position="41"/>
    </location>
</feature>
<dbReference type="EMBL" id="JAEHOC010000004">
    <property type="protein sequence ID" value="KAG2442391.1"/>
    <property type="molecule type" value="Genomic_DNA"/>
</dbReference>
<feature type="compositionally biased region" description="Acidic residues" evidence="1">
    <location>
        <begin position="1192"/>
        <end position="1204"/>
    </location>
</feature>
<feature type="region of interest" description="Disordered" evidence="1">
    <location>
        <begin position="912"/>
        <end position="932"/>
    </location>
</feature>
<feature type="region of interest" description="Disordered" evidence="1">
    <location>
        <begin position="1318"/>
        <end position="1344"/>
    </location>
</feature>
<proteinExistence type="predicted"/>
<protein>
    <submittedName>
        <fullName evidence="2">Uncharacterized protein</fullName>
    </submittedName>
</protein>
<feature type="compositionally biased region" description="Basic and acidic residues" evidence="1">
    <location>
        <begin position="1205"/>
        <end position="1232"/>
    </location>
</feature>
<accession>A0A835W9T7</accession>
<evidence type="ECO:0000256" key="1">
    <source>
        <dbReference type="SAM" id="MobiDB-lite"/>
    </source>
</evidence>
<sequence length="1448" mass="147150">MQRSSFHTLGRGGNLLLHRSTSAADDQADASAPTDRSGGGLAGALARRQRSALVALACPDDLPPTATPSRLHLQAQQRARCALGCHERACDSGYRPHLRAAATARAVLAVAGGLAPDAAAAAAERQELHTFLQEQEMWSGLHEAVRNYHEAYSAVAAPATALCEPEEALACLRAATQQLEAHLSQFAADIVAQNVASLAPRSREEAEACLRTTAVGPVLYEPVLGVSPPSWLLWREVDALTRARAALLLHCYSLLGDVDPRLDKLLRTHMHGPLPFGSSVLTPGMLHRGRHRALAAALTEALLQGWGLMPGGAAAADGGADGGSGGDWPAGAPLTCAEIRALALVLSWSQALSYRHVRAPDLGTGYIGNRGVLAGLTRPAVLLRVARVLSSDVVARTPPGFLADAVQVFLDDLEDLWGHTLRAVAATNGRSLGGGGAAAAAREGGGGADGALRAAAWELFNCPDGDEAGPQQAVLLWALRREFSSTQADFHQGRAARRAAHAAERLSSLAAAADAGRADVAGAWEVRQQAQARLLEVQRGVQVHNCFAAVMATAAARVVGAFFDPLPPPPPPAPAAAPGAAVETSSDSAACAAPPAAATATATKGARLSLQQQDPALACAHPLPLPARPPPPPPLPVPKTVVCMPSRGVQQELATQYGEHRTLVRSDETRFGAGWRLAIMHSANQIAIATAQLGALAPCWYAVTTAAAPPSCSYSAHSSLVLQGAPAICYSLARTAAVNYVLDRVARGLAAACQLFPPPAAAGPPGAHAAAASTASAPHTRGAAAEVCGGTDPASATAARAGLAPATVAAVLAAAKQLSGDVAVYHASCGWPLVVSLSGSSGEGERAQHARKVPAELLRQFDPSGLDVEALRQVCVSATWCADTAALYRVDELLEHEEAAAAALEPGAAASSAAAAAPPSPSPTPISTLMSTPLASAAPGATAAGERVGSGEAAVGSSAAGGAQAAPAMAATSSAGGSAQSPLLAKEVAQRMAAAGSLLAHFPDHSSSGGGGGAEDALGGMRALVERPLQTVLLRPTGEQHTAAIASACAELSEELRTDAAARRELVVVPLLDAAALQRCGEAHKRLRGIVRLVLRDLTVPVVAAAGAATAAADGAAGTVEHVDGDQQDTAAVLDLTQPRWLRANWQYLLPLALNRAVCGIAGVPLPAIGWSQEDLCARTEQRQPQPHTQEEQEQEEEDDEEGEKEGQGDKGEKEEQGRKEKGERERGESRVDAAGVEDSVRESGGSSEAAGRVERANGPRDSSPAGAATTATAALEAAGAEAGGSGSGGAGGGSGGGGAGGPRLHVLVRQLATHMRSDAPAAPGGAGGAVERPRAAEAAAEAEAEVAQAAALRALDEALTDLAEAGGTAEDDDDDSLRAILRELEPSMRVYGTRAPQSPLDELVPCRGGEGGGGSPAGAAPQALQLLLLEAQPGRPTELVSVAGLAV</sequence>
<feature type="region of interest" description="Disordered" evidence="1">
    <location>
        <begin position="1391"/>
        <end position="1420"/>
    </location>
</feature>